<dbReference type="AlphaFoldDB" id="A0A2H3CF61"/>
<evidence type="ECO:0000313" key="3">
    <source>
        <dbReference type="Proteomes" id="UP000218334"/>
    </source>
</evidence>
<reference evidence="3" key="1">
    <citation type="journal article" date="2017" name="Nat. Ecol. Evol.">
        <title>Genome expansion and lineage-specific genetic innovations in the forest pathogenic fungi Armillaria.</title>
        <authorList>
            <person name="Sipos G."/>
            <person name="Prasanna A.N."/>
            <person name="Walter M.C."/>
            <person name="O'Connor E."/>
            <person name="Balint B."/>
            <person name="Krizsan K."/>
            <person name="Kiss B."/>
            <person name="Hess J."/>
            <person name="Varga T."/>
            <person name="Slot J."/>
            <person name="Riley R."/>
            <person name="Boka B."/>
            <person name="Rigling D."/>
            <person name="Barry K."/>
            <person name="Lee J."/>
            <person name="Mihaltcheva S."/>
            <person name="LaButti K."/>
            <person name="Lipzen A."/>
            <person name="Waldron R."/>
            <person name="Moloney N.M."/>
            <person name="Sperisen C."/>
            <person name="Kredics L."/>
            <person name="Vagvoelgyi C."/>
            <person name="Patrignani A."/>
            <person name="Fitzpatrick D."/>
            <person name="Nagy I."/>
            <person name="Doyle S."/>
            <person name="Anderson J.B."/>
            <person name="Grigoriev I.V."/>
            <person name="Gueldener U."/>
            <person name="Muensterkoetter M."/>
            <person name="Nagy L.G."/>
        </authorList>
    </citation>
    <scope>NUCLEOTIDE SEQUENCE [LARGE SCALE GENOMIC DNA]</scope>
    <source>
        <strain evidence="3">28-4</strain>
    </source>
</reference>
<protein>
    <submittedName>
        <fullName evidence="2">Uncharacterized protein</fullName>
    </submittedName>
</protein>
<gene>
    <name evidence="2" type="ORF">ARMSODRAFT_565384</name>
</gene>
<accession>A0A2H3CF61</accession>
<sequence length="144" mass="16734">MGRGRGMSLLQPRFIDVLFRCRSENADIRDSRDGSKDSSTISRQRDECVGARNAVQEVHDILATTMEDAERENALNLLREKLSALNLESVDLDVYRHMREDQIRKNEDEEHRQYRKREVELAEEAKRSPDQAPILASDILRHVM</sequence>
<evidence type="ECO:0000313" key="2">
    <source>
        <dbReference type="EMBL" id="PBK73936.1"/>
    </source>
</evidence>
<dbReference type="EMBL" id="KZ293419">
    <property type="protein sequence ID" value="PBK73936.1"/>
    <property type="molecule type" value="Genomic_DNA"/>
</dbReference>
<name>A0A2H3CF61_9AGAR</name>
<proteinExistence type="predicted"/>
<evidence type="ECO:0000256" key="1">
    <source>
        <dbReference type="SAM" id="MobiDB-lite"/>
    </source>
</evidence>
<keyword evidence="3" id="KW-1185">Reference proteome</keyword>
<organism evidence="2 3">
    <name type="scientific">Armillaria solidipes</name>
    <dbReference type="NCBI Taxonomy" id="1076256"/>
    <lineage>
        <taxon>Eukaryota</taxon>
        <taxon>Fungi</taxon>
        <taxon>Dikarya</taxon>
        <taxon>Basidiomycota</taxon>
        <taxon>Agaricomycotina</taxon>
        <taxon>Agaricomycetes</taxon>
        <taxon>Agaricomycetidae</taxon>
        <taxon>Agaricales</taxon>
        <taxon>Marasmiineae</taxon>
        <taxon>Physalacriaceae</taxon>
        <taxon>Armillaria</taxon>
    </lineage>
</organism>
<dbReference type="Proteomes" id="UP000218334">
    <property type="component" value="Unassembled WGS sequence"/>
</dbReference>
<feature type="region of interest" description="Disordered" evidence="1">
    <location>
        <begin position="28"/>
        <end position="48"/>
    </location>
</feature>